<dbReference type="Proteomes" id="UP000316270">
    <property type="component" value="Chromosome 2"/>
</dbReference>
<evidence type="ECO:0000313" key="4">
    <source>
        <dbReference type="Proteomes" id="UP000316270"/>
    </source>
</evidence>
<name>A0A517KZN9_9PEZI</name>
<feature type="coiled-coil region" evidence="1">
    <location>
        <begin position="11"/>
        <end position="38"/>
    </location>
</feature>
<feature type="region of interest" description="Disordered" evidence="2">
    <location>
        <begin position="166"/>
        <end position="202"/>
    </location>
</feature>
<evidence type="ECO:0000256" key="1">
    <source>
        <dbReference type="SAM" id="Coils"/>
    </source>
</evidence>
<protein>
    <submittedName>
        <fullName evidence="3">Uncharacterized protein</fullName>
    </submittedName>
</protein>
<evidence type="ECO:0000313" key="3">
    <source>
        <dbReference type="EMBL" id="QDS68852.1"/>
    </source>
</evidence>
<evidence type="ECO:0000256" key="2">
    <source>
        <dbReference type="SAM" id="MobiDB-lite"/>
    </source>
</evidence>
<keyword evidence="1" id="KW-0175">Coiled coil</keyword>
<dbReference type="AlphaFoldDB" id="A0A517KZN9"/>
<sequence length="236" mass="27294">MSNFNAVRNHLALIQFDADRLLKEINQLEEDHEENRITICRCDKEFAQAKAEEDKVHAELEKAWKKTDKFKCKQRKLDRKQADLQSEQAAKWEQYKTKAAIVHELRILCRESYAFPKNEKRAHPTGSYDQAGPIKKTKVCSAQADPFEDDEEYVVPLGFEGLETELGARQDQEAEHMPDTDNYGLKEENSMKREDDGVKTENDAGMKQAVKQEVDIEHQAGNFEAEVINLEEDEDY</sequence>
<organism evidence="3 4">
    <name type="scientific">Venturia effusa</name>
    <dbReference type="NCBI Taxonomy" id="50376"/>
    <lineage>
        <taxon>Eukaryota</taxon>
        <taxon>Fungi</taxon>
        <taxon>Dikarya</taxon>
        <taxon>Ascomycota</taxon>
        <taxon>Pezizomycotina</taxon>
        <taxon>Dothideomycetes</taxon>
        <taxon>Pleosporomycetidae</taxon>
        <taxon>Venturiales</taxon>
        <taxon>Venturiaceae</taxon>
        <taxon>Venturia</taxon>
    </lineage>
</organism>
<reference evidence="3 4" key="1">
    <citation type="submission" date="2019-07" db="EMBL/GenBank/DDBJ databases">
        <title>Finished genome of Venturia effusa.</title>
        <authorList>
            <person name="Young C.A."/>
            <person name="Cox M.P."/>
            <person name="Ganley A.R.D."/>
            <person name="David W.J."/>
        </authorList>
    </citation>
    <scope>NUCLEOTIDE SEQUENCE [LARGE SCALE GENOMIC DNA]</scope>
    <source>
        <strain evidence="4">albino</strain>
    </source>
</reference>
<gene>
    <name evidence="3" type="ORF">FKW77_007274</name>
</gene>
<keyword evidence="4" id="KW-1185">Reference proteome</keyword>
<accession>A0A517KZN9</accession>
<proteinExistence type="predicted"/>
<dbReference type="EMBL" id="CP042186">
    <property type="protein sequence ID" value="QDS68852.1"/>
    <property type="molecule type" value="Genomic_DNA"/>
</dbReference>
<dbReference type="OrthoDB" id="10377082at2759"/>